<evidence type="ECO:0000313" key="6">
    <source>
        <dbReference type="EMBL" id="ACY12719.1"/>
    </source>
</evidence>
<dbReference type="SUPFAM" id="SSF50974">
    <property type="entry name" value="Nitrous oxide reductase, N-terminal domain"/>
    <property type="match status" value="1"/>
</dbReference>
<dbReference type="EMBL" id="CP001804">
    <property type="protein sequence ID" value="ACY12719.1"/>
    <property type="molecule type" value="Genomic_DNA"/>
</dbReference>
<name>D0LGH3_HALO1</name>
<dbReference type="PANTHER" id="PTHR47197:SF3">
    <property type="entry name" value="DIHYDRO-HEME D1 DEHYDROGENASE"/>
    <property type="match status" value="1"/>
</dbReference>
<dbReference type="GO" id="GO:0020037">
    <property type="term" value="F:heme binding"/>
    <property type="evidence" value="ECO:0007669"/>
    <property type="project" value="InterPro"/>
</dbReference>
<dbReference type="SUPFAM" id="SSF46626">
    <property type="entry name" value="Cytochrome c"/>
    <property type="match status" value="2"/>
</dbReference>
<reference evidence="6 7" key="1">
    <citation type="journal article" date="2010" name="Stand. Genomic Sci.">
        <title>Complete genome sequence of Haliangium ochraceum type strain (SMP-2).</title>
        <authorList>
            <consortium name="US DOE Joint Genome Institute (JGI-PGF)"/>
            <person name="Ivanova N."/>
            <person name="Daum C."/>
            <person name="Lang E."/>
            <person name="Abt B."/>
            <person name="Kopitz M."/>
            <person name="Saunders E."/>
            <person name="Lapidus A."/>
            <person name="Lucas S."/>
            <person name="Glavina Del Rio T."/>
            <person name="Nolan M."/>
            <person name="Tice H."/>
            <person name="Copeland A."/>
            <person name="Cheng J.F."/>
            <person name="Chen F."/>
            <person name="Bruce D."/>
            <person name="Goodwin L."/>
            <person name="Pitluck S."/>
            <person name="Mavromatis K."/>
            <person name="Pati A."/>
            <person name="Mikhailova N."/>
            <person name="Chen A."/>
            <person name="Palaniappan K."/>
            <person name="Land M."/>
            <person name="Hauser L."/>
            <person name="Chang Y.J."/>
            <person name="Jeffries C.D."/>
            <person name="Detter J.C."/>
            <person name="Brettin T."/>
            <person name="Rohde M."/>
            <person name="Goker M."/>
            <person name="Bristow J."/>
            <person name="Markowitz V."/>
            <person name="Eisen J.A."/>
            <person name="Hugenholtz P."/>
            <person name="Kyrpides N.C."/>
            <person name="Klenk H.P."/>
        </authorList>
    </citation>
    <scope>NUCLEOTIDE SEQUENCE [LARGE SCALE GENOMIC DNA]</scope>
    <source>
        <strain evidence="7">DSM 14365 / CIP 107738 / JCM 11303 / AJ 13395 / SMP-2</strain>
    </source>
</reference>
<sequence>MQMSRRVKRDATQWSAWLCAALMTGGLLGCDSGSDGSMDAGLDDGYDWDCPDYIGPGYRPTTCGGRGGPDIPFVDDRPWSLDPVFDMLRADELARFESGGVTLSEDDFTASEIPNSVAAQFERIYAVLGAERGSGSAAPDTEFQARAENMPFRAHPSDVKLYRGNNERRAIVPLGGSIDVPGNEVAIVDLETQSVTRVAVGLRPQRVAVLDDAGLALVCNQYSNYISVIDLLENDLLIDPDGGPETLLTSTYCSDIALVERRPGVGRIDELYLYVLSEYDAKVMRYRIDIVRDINNAPVDVIISNGVENVAPVPVPEREAFGIGDSPHRLQFSEDGTRLLVTNDRGSDLALVDAETLEVLARRDVGAPTLAAASIGGQFLATTTTPYRGLLRAGDEVPEEVSAEPRLAEGVDGHMYEVHPGAQFDATASYNYEDVRSGILVFDADLADEPVYYTDDNEADALFAEENKLLAGALPWDIARDNAGAFAYVALLGSDLVQELAVTRENGLRLAASGRSFATSELPAAVALDEGADALLVATRGGGFLEVFDRTSGERTAQIDLGYASPRYPATAVEAGEYFFASATWSNDGRKSCVSCHLSEFITDGLSFSQGTTAPTSANAVQPVHNLLRSNTFGWSGSAVQDEMVRFSVQAQTRSNCELLLYGLVDGLGVAPAERGGDPANFTAELDTTGCVADTANQINGLPAPLANADRNGDGAVDFLDIQAAIAAQDELASEAVSAAVQPQLERVGLYDAGDAAGNREAVIRALWFYSVSQQRLPPNPYAQRMRLGLYGPAESEYYQAGRDVFLNKAECDACHIVAAEGATSPFTDGRRHGAGGDFAERFTRVFEFDPLLAEIPGFDSGFPQQLKLASAYGDSKQEQSFVQAEVDSWKPLCFDTSRCLDMGNPLSAGPGSDEEFERMYRLGVIGFAQPGGFGFVPGFLFGEVAFDTPSLRGLWMRPRLLHHGRARSTREVILPPGDGLLDVGEAGYGINRFHERYRHGWDTDALSEADLQALSFFLRAIE</sequence>
<dbReference type="InterPro" id="IPR009056">
    <property type="entry name" value="Cyt_c-like_dom"/>
</dbReference>
<organism evidence="6 7">
    <name type="scientific">Haliangium ochraceum (strain DSM 14365 / JCM 11303 / SMP-2)</name>
    <dbReference type="NCBI Taxonomy" id="502025"/>
    <lineage>
        <taxon>Bacteria</taxon>
        <taxon>Pseudomonadati</taxon>
        <taxon>Myxococcota</taxon>
        <taxon>Polyangia</taxon>
        <taxon>Haliangiales</taxon>
        <taxon>Kofleriaceae</taxon>
        <taxon>Haliangium</taxon>
    </lineage>
</organism>
<feature type="domain" description="Cytochrome c" evidence="5">
    <location>
        <begin position="571"/>
        <end position="703"/>
    </location>
</feature>
<evidence type="ECO:0000256" key="3">
    <source>
        <dbReference type="ARBA" id="ARBA00023004"/>
    </source>
</evidence>
<evidence type="ECO:0000256" key="2">
    <source>
        <dbReference type="ARBA" id="ARBA00022723"/>
    </source>
</evidence>
<dbReference type="Pfam" id="PF03150">
    <property type="entry name" value="CCP_MauG"/>
    <property type="match status" value="1"/>
</dbReference>
<accession>D0LGH3</accession>
<evidence type="ECO:0000313" key="7">
    <source>
        <dbReference type="Proteomes" id="UP000001880"/>
    </source>
</evidence>
<dbReference type="PROSITE" id="PS00018">
    <property type="entry name" value="EF_HAND_1"/>
    <property type="match status" value="1"/>
</dbReference>
<evidence type="ECO:0000259" key="5">
    <source>
        <dbReference type="PROSITE" id="PS51007"/>
    </source>
</evidence>
<dbReference type="HOGENOM" id="CLU_298734_0_0_7"/>
<keyword evidence="2 4" id="KW-0479">Metal-binding</keyword>
<dbReference type="KEGG" id="hoh:Hoch_0078"/>
<dbReference type="PANTHER" id="PTHR47197">
    <property type="entry name" value="PROTEIN NIRF"/>
    <property type="match status" value="1"/>
</dbReference>
<keyword evidence="3 4" id="KW-0408">Iron</keyword>
<proteinExistence type="predicted"/>
<gene>
    <name evidence="6" type="ordered locus">Hoch_0078</name>
</gene>
<keyword evidence="7" id="KW-1185">Reference proteome</keyword>
<dbReference type="InterPro" id="IPR004852">
    <property type="entry name" value="Di-haem_cyt_c_peroxidsae"/>
</dbReference>
<protein>
    <recommendedName>
        <fullName evidence="5">Cytochrome c domain-containing protein</fullName>
    </recommendedName>
</protein>
<dbReference type="InterPro" id="IPR051200">
    <property type="entry name" value="Host-pathogen_enzymatic-act"/>
</dbReference>
<dbReference type="InterPro" id="IPR018247">
    <property type="entry name" value="EF_Hand_1_Ca_BS"/>
</dbReference>
<dbReference type="GO" id="GO:0009055">
    <property type="term" value="F:electron transfer activity"/>
    <property type="evidence" value="ECO:0007669"/>
    <property type="project" value="InterPro"/>
</dbReference>
<evidence type="ECO:0000256" key="4">
    <source>
        <dbReference type="PROSITE-ProRule" id="PRU00433"/>
    </source>
</evidence>
<dbReference type="PROSITE" id="PS51257">
    <property type="entry name" value="PROKAR_LIPOPROTEIN"/>
    <property type="match status" value="1"/>
</dbReference>
<dbReference type="Gene3D" id="2.130.10.10">
    <property type="entry name" value="YVTN repeat-like/Quinoprotein amine dehydrogenase"/>
    <property type="match status" value="2"/>
</dbReference>
<dbReference type="eggNOG" id="COG1858">
    <property type="taxonomic scope" value="Bacteria"/>
</dbReference>
<dbReference type="STRING" id="502025.Hoch_0078"/>
<dbReference type="InterPro" id="IPR036909">
    <property type="entry name" value="Cyt_c-like_dom_sf"/>
</dbReference>
<dbReference type="Proteomes" id="UP000001880">
    <property type="component" value="Chromosome"/>
</dbReference>
<dbReference type="PROSITE" id="PS51007">
    <property type="entry name" value="CYTC"/>
    <property type="match status" value="1"/>
</dbReference>
<dbReference type="AlphaFoldDB" id="D0LGH3"/>
<keyword evidence="1 4" id="KW-0349">Heme</keyword>
<dbReference type="InterPro" id="IPR015943">
    <property type="entry name" value="WD40/YVTN_repeat-like_dom_sf"/>
</dbReference>
<dbReference type="Gene3D" id="1.10.760.10">
    <property type="entry name" value="Cytochrome c-like domain"/>
    <property type="match status" value="2"/>
</dbReference>
<evidence type="ECO:0000256" key="1">
    <source>
        <dbReference type="ARBA" id="ARBA00022617"/>
    </source>
</evidence>
<dbReference type="InterPro" id="IPR011045">
    <property type="entry name" value="N2O_reductase_N"/>
</dbReference>
<dbReference type="eggNOG" id="COG3391">
    <property type="taxonomic scope" value="Bacteria"/>
</dbReference>
<dbReference type="GO" id="GO:0046872">
    <property type="term" value="F:metal ion binding"/>
    <property type="evidence" value="ECO:0007669"/>
    <property type="project" value="UniProtKB-KW"/>
</dbReference>